<dbReference type="EMBL" id="AEJC01000354">
    <property type="protein sequence ID" value="EKX64736.1"/>
    <property type="molecule type" value="Genomic_DNA"/>
</dbReference>
<comment type="caution">
    <text evidence="1">The sequence shown here is derived from an EMBL/GenBank/DDBJ whole genome shotgun (WGS) entry which is preliminary data.</text>
</comment>
<reference evidence="1 2" key="1">
    <citation type="submission" date="2012-11" db="EMBL/GenBank/DDBJ databases">
        <authorList>
            <person name="Huguet-Tapia J.C."/>
            <person name="Durkin A.S."/>
            <person name="Pettis G.S."/>
            <person name="Badger J.H."/>
        </authorList>
    </citation>
    <scope>NUCLEOTIDE SEQUENCE [LARGE SCALE GENOMIC DNA]</scope>
    <source>
        <strain evidence="1 2">91-03</strain>
    </source>
</reference>
<organism evidence="1 2">
    <name type="scientific">Streptomyces ipomoeae 91-03</name>
    <dbReference type="NCBI Taxonomy" id="698759"/>
    <lineage>
        <taxon>Bacteria</taxon>
        <taxon>Bacillati</taxon>
        <taxon>Actinomycetota</taxon>
        <taxon>Actinomycetes</taxon>
        <taxon>Kitasatosporales</taxon>
        <taxon>Streptomycetaceae</taxon>
        <taxon>Streptomyces</taxon>
    </lineage>
</organism>
<evidence type="ECO:0000313" key="1">
    <source>
        <dbReference type="EMBL" id="EKX64736.1"/>
    </source>
</evidence>
<gene>
    <name evidence="1" type="ORF">STRIP9103_07692</name>
</gene>
<accession>L1KV95</accession>
<evidence type="ECO:0000313" key="2">
    <source>
        <dbReference type="Proteomes" id="UP000010411"/>
    </source>
</evidence>
<dbReference type="AlphaFoldDB" id="L1KV95"/>
<proteinExistence type="predicted"/>
<dbReference type="Proteomes" id="UP000010411">
    <property type="component" value="Unassembled WGS sequence"/>
</dbReference>
<sequence>MARGTVIRPPVGMFACIHRLRLLPRFVNAASSCWPVTGARVSPGVSGSGIDVDN</sequence>
<protein>
    <submittedName>
        <fullName evidence="1">Uncharacterized protein</fullName>
    </submittedName>
</protein>
<name>L1KV95_9ACTN</name>
<keyword evidence="2" id="KW-1185">Reference proteome</keyword>